<dbReference type="AlphaFoldDB" id="A0A1Y3BED7"/>
<dbReference type="PROSITE" id="PS50119">
    <property type="entry name" value="ZF_BBOX"/>
    <property type="match status" value="1"/>
</dbReference>
<dbReference type="Gene3D" id="3.30.70.330">
    <property type="match status" value="2"/>
</dbReference>
<gene>
    <name evidence="7" type="ORF">BLA29_002629</name>
</gene>
<feature type="domain" description="B box-type" evidence="6">
    <location>
        <begin position="524"/>
        <end position="570"/>
    </location>
</feature>
<evidence type="ECO:0000313" key="8">
    <source>
        <dbReference type="Proteomes" id="UP000194236"/>
    </source>
</evidence>
<evidence type="ECO:0000313" key="7">
    <source>
        <dbReference type="EMBL" id="OTF79259.1"/>
    </source>
</evidence>
<dbReference type="Proteomes" id="UP000194236">
    <property type="component" value="Unassembled WGS sequence"/>
</dbReference>
<dbReference type="GO" id="GO:0000900">
    <property type="term" value="F:mRNA regulatory element binding translation repressor activity"/>
    <property type="evidence" value="ECO:0007669"/>
    <property type="project" value="TreeGrafter"/>
</dbReference>
<reference evidence="7 8" key="1">
    <citation type="submission" date="2017-03" db="EMBL/GenBank/DDBJ databases">
        <title>Genome Survey of Euroglyphus maynei.</title>
        <authorList>
            <person name="Arlian L.G."/>
            <person name="Morgan M.S."/>
            <person name="Rider S.D."/>
        </authorList>
    </citation>
    <scope>NUCLEOTIDE SEQUENCE [LARGE SCALE GENOMIC DNA]</scope>
    <source>
        <strain evidence="7">Arlian Lab</strain>
        <tissue evidence="7">Whole body</tissue>
    </source>
</reference>
<dbReference type="PROSITE" id="PS50102">
    <property type="entry name" value="RRM"/>
    <property type="match status" value="1"/>
</dbReference>
<dbReference type="GO" id="GO:0043005">
    <property type="term" value="C:neuron projection"/>
    <property type="evidence" value="ECO:0007669"/>
    <property type="project" value="TreeGrafter"/>
</dbReference>
<evidence type="ECO:0000256" key="3">
    <source>
        <dbReference type="PROSITE-ProRule" id="PRU00176"/>
    </source>
</evidence>
<evidence type="ECO:0000256" key="1">
    <source>
        <dbReference type="ARBA" id="ARBA00022884"/>
    </source>
</evidence>
<dbReference type="PANTHER" id="PTHR12566:SF9">
    <property type="entry name" value="CYTOPLASMIC POLYADENYLATION ELEMENT-BINDING PROTEIN 1"/>
    <property type="match status" value="1"/>
</dbReference>
<dbReference type="Gene3D" id="4.10.640.40">
    <property type="entry name" value="Cytoplasmic polyadenylation element-binding protein, ZZ domain"/>
    <property type="match status" value="1"/>
</dbReference>
<dbReference type="InterPro" id="IPR032296">
    <property type="entry name" value="CEBP_ZZ"/>
</dbReference>
<dbReference type="GO" id="GO:0008270">
    <property type="term" value="F:zinc ion binding"/>
    <property type="evidence" value="ECO:0007669"/>
    <property type="project" value="UniProtKB-KW"/>
</dbReference>
<dbReference type="InterPro" id="IPR000504">
    <property type="entry name" value="RRM_dom"/>
</dbReference>
<dbReference type="GO" id="GO:2000766">
    <property type="term" value="P:negative regulation of cytoplasmic translation"/>
    <property type="evidence" value="ECO:0007669"/>
    <property type="project" value="TreeGrafter"/>
</dbReference>
<dbReference type="CDD" id="cd19757">
    <property type="entry name" value="Bbox1"/>
    <property type="match status" value="1"/>
</dbReference>
<dbReference type="InterPro" id="IPR012677">
    <property type="entry name" value="Nucleotide-bd_a/b_plait_sf"/>
</dbReference>
<dbReference type="GO" id="GO:0005634">
    <property type="term" value="C:nucleus"/>
    <property type="evidence" value="ECO:0007669"/>
    <property type="project" value="TreeGrafter"/>
</dbReference>
<dbReference type="OrthoDB" id="10033548at2759"/>
<evidence type="ECO:0000259" key="6">
    <source>
        <dbReference type="PROSITE" id="PS50119"/>
    </source>
</evidence>
<evidence type="ECO:0000259" key="5">
    <source>
        <dbReference type="PROSITE" id="PS50102"/>
    </source>
</evidence>
<evidence type="ECO:0000256" key="4">
    <source>
        <dbReference type="SAM" id="MobiDB-lite"/>
    </source>
</evidence>
<dbReference type="CDD" id="cd12725">
    <property type="entry name" value="RRM2_CPEB1"/>
    <property type="match status" value="1"/>
</dbReference>
<sequence>MYSKSAPMSNNFFDDNSEKDKSSIMMNWRLANNSCSFLNPNATDFSPTDNDYQRNMDNHSSSSEKNDSIGEKCFNKIDKGALFALDVTFFDRKEQVSKTIFDQMFGETEPEDNSRLQIPSNLSSTESERINSFDSNSSFGDIVGSLSLNKDNVKNKRASITNIYDDLSFSLDDVLSHCSITKTEESLGSKFSGIDDEQKQKQRHIGQQSSSDIVNRSFFGNVHGLCSLINEPAIVASGHSNLRAPSPTTSGLALFLPQQRANLSAVACVNDELEIRAREHREEASRVDQCQSIFSINRFEFKPQSSVSYSVKVFLGGVPWDMNNEEMLKAFRHFGALAVQRPGKEVRPSRSSRDLSKAGYLYLIFDDSRSVERLISVCKITFDNEGSKFIYSLRSNQSRKIKDVQVIPWDKKDSSHYRPGFLSHDTLAGNNADNAHSSLIDQSRMVFLGALHGMMNSKSIFNALQDIFGPVDYVILETDRFDYPMGFGRAQFTTTSAYQRAINARFVTVSSLRFKKTIQIDPYLEEQKCSQCQIEDGPVYCLECRDYYCRVCFTMKHDEPGNKWHKILMKKISSSINVQTIMAASKNINTNPTIVY</sequence>
<dbReference type="InterPro" id="IPR034819">
    <property type="entry name" value="CPEB"/>
</dbReference>
<accession>A0A1Y3BED7</accession>
<keyword evidence="2" id="KW-0862">Zinc</keyword>
<keyword evidence="1 3" id="KW-0694">RNA-binding</keyword>
<organism evidence="7 8">
    <name type="scientific">Euroglyphus maynei</name>
    <name type="common">Mayne's house dust mite</name>
    <dbReference type="NCBI Taxonomy" id="6958"/>
    <lineage>
        <taxon>Eukaryota</taxon>
        <taxon>Metazoa</taxon>
        <taxon>Ecdysozoa</taxon>
        <taxon>Arthropoda</taxon>
        <taxon>Chelicerata</taxon>
        <taxon>Arachnida</taxon>
        <taxon>Acari</taxon>
        <taxon>Acariformes</taxon>
        <taxon>Sarcoptiformes</taxon>
        <taxon>Astigmata</taxon>
        <taxon>Psoroptidia</taxon>
        <taxon>Analgoidea</taxon>
        <taxon>Pyroglyphidae</taxon>
        <taxon>Pyroglyphinae</taxon>
        <taxon>Euroglyphus</taxon>
    </lineage>
</organism>
<proteinExistence type="predicted"/>
<feature type="region of interest" description="Disordered" evidence="4">
    <location>
        <begin position="46"/>
        <end position="68"/>
    </location>
</feature>
<dbReference type="Pfam" id="PF16366">
    <property type="entry name" value="CEBP_ZZ"/>
    <property type="match status" value="1"/>
</dbReference>
<dbReference type="Pfam" id="PF16367">
    <property type="entry name" value="RRM_7"/>
    <property type="match status" value="1"/>
</dbReference>
<dbReference type="GO" id="GO:0045202">
    <property type="term" value="C:synapse"/>
    <property type="evidence" value="ECO:0007669"/>
    <property type="project" value="TreeGrafter"/>
</dbReference>
<dbReference type="SUPFAM" id="SSF54928">
    <property type="entry name" value="RNA-binding domain, RBD"/>
    <property type="match status" value="1"/>
</dbReference>
<feature type="compositionally biased region" description="Basic and acidic residues" evidence="4">
    <location>
        <begin position="51"/>
        <end position="68"/>
    </location>
</feature>
<dbReference type="GO" id="GO:0008135">
    <property type="term" value="F:translation factor activity, RNA binding"/>
    <property type="evidence" value="ECO:0007669"/>
    <property type="project" value="TreeGrafter"/>
</dbReference>
<dbReference type="EMBL" id="MUJZ01024015">
    <property type="protein sequence ID" value="OTF79259.1"/>
    <property type="molecule type" value="Genomic_DNA"/>
</dbReference>
<dbReference type="GO" id="GO:0003730">
    <property type="term" value="F:mRNA 3'-UTR binding"/>
    <property type="evidence" value="ECO:0007669"/>
    <property type="project" value="InterPro"/>
</dbReference>
<keyword evidence="2" id="KW-0479">Metal-binding</keyword>
<evidence type="ECO:0000256" key="2">
    <source>
        <dbReference type="PROSITE-ProRule" id="PRU00024"/>
    </source>
</evidence>
<keyword evidence="8" id="KW-1185">Reference proteome</keyword>
<dbReference type="InterPro" id="IPR000315">
    <property type="entry name" value="Znf_B-box"/>
</dbReference>
<dbReference type="InterPro" id="IPR035979">
    <property type="entry name" value="RBD_domain_sf"/>
</dbReference>
<feature type="domain" description="RRM" evidence="5">
    <location>
        <begin position="311"/>
        <end position="402"/>
    </location>
</feature>
<comment type="caution">
    <text evidence="7">The sequence shown here is derived from an EMBL/GenBank/DDBJ whole genome shotgun (WGS) entry which is preliminary data.</text>
</comment>
<name>A0A1Y3BED7_EURMA</name>
<dbReference type="PANTHER" id="PTHR12566">
    <property type="entry name" value="CYTOPLASMIC POLYADENYLATION ELEMENT BINDING PROTEIN CPEB"/>
    <property type="match status" value="1"/>
</dbReference>
<dbReference type="GO" id="GO:0043022">
    <property type="term" value="F:ribosome binding"/>
    <property type="evidence" value="ECO:0007669"/>
    <property type="project" value="TreeGrafter"/>
</dbReference>
<dbReference type="InterPro" id="IPR038446">
    <property type="entry name" value="CEBP_ZZ_sf"/>
</dbReference>
<protein>
    <submittedName>
        <fullName evidence="7">Cytoplasmic polyadenylation element-binding protein-like protein</fullName>
    </submittedName>
</protein>
<dbReference type="GO" id="GO:0005737">
    <property type="term" value="C:cytoplasm"/>
    <property type="evidence" value="ECO:0007669"/>
    <property type="project" value="TreeGrafter"/>
</dbReference>
<keyword evidence="2" id="KW-0863">Zinc-finger</keyword>